<dbReference type="OrthoDB" id="5911294at2759"/>
<evidence type="ECO:0000313" key="4">
    <source>
        <dbReference type="Proteomes" id="UP000614601"/>
    </source>
</evidence>
<dbReference type="Proteomes" id="UP000614601">
    <property type="component" value="Unassembled WGS sequence"/>
</dbReference>
<dbReference type="AlphaFoldDB" id="A0A811JW13"/>
<keyword evidence="1" id="KW-0472">Membrane</keyword>
<gene>
    <name evidence="3" type="ORF">BOKJ2_LOCUS1998</name>
</gene>
<sequence length="363" mass="41159">MVAILSWALFCFLILNCKGDDLSLISLNSNCQLMEKCNATDVVGPCSQARIVFVDGITFLVMKVKDSFTLDYATVTLISYIGEAVKNRPLNVTFRSHDFRPVLKDHCHFTPTTFNAFIDKEVLYMTAICGDHLAFIRTAMYRTRSLYTPTVNLLYTNMEVAKTVSFIGETSYVKVPNTGNDAESQIFESNGAEVMVQRRSLQNVNTTVPAYMTDTLFELFYVCGFVRDDSKLLVCVHVDDNVNVYTQKVDNTTNPMTKLDVNVSRNCTYFTYVGDLLPYVFPMDFIWLDHYLVNDASQNRNNEKIFEAAKVCMDTTRIKTKIIRIFATVIVAELVIIIISVTVFSACVDKKKRSELKKGNKND</sequence>
<dbReference type="EMBL" id="CAJFCW020000001">
    <property type="protein sequence ID" value="CAG9085163.1"/>
    <property type="molecule type" value="Genomic_DNA"/>
</dbReference>
<dbReference type="Proteomes" id="UP000783686">
    <property type="component" value="Unassembled WGS sequence"/>
</dbReference>
<name>A0A811JW13_9BILA</name>
<feature type="chain" id="PRO_5036220810" evidence="2">
    <location>
        <begin position="20"/>
        <end position="363"/>
    </location>
</feature>
<keyword evidence="1" id="KW-0812">Transmembrane</keyword>
<protein>
    <submittedName>
        <fullName evidence="3">Uncharacterized protein</fullName>
    </submittedName>
</protein>
<keyword evidence="2" id="KW-0732">Signal</keyword>
<dbReference type="EMBL" id="CAJFDH010000001">
    <property type="protein sequence ID" value="CAD5207314.1"/>
    <property type="molecule type" value="Genomic_DNA"/>
</dbReference>
<feature type="transmembrane region" description="Helical" evidence="1">
    <location>
        <begin position="322"/>
        <end position="348"/>
    </location>
</feature>
<reference evidence="3" key="1">
    <citation type="submission" date="2020-09" db="EMBL/GenBank/DDBJ databases">
        <authorList>
            <person name="Kikuchi T."/>
        </authorList>
    </citation>
    <scope>NUCLEOTIDE SEQUENCE</scope>
    <source>
        <strain evidence="3">SH1</strain>
    </source>
</reference>
<evidence type="ECO:0000313" key="3">
    <source>
        <dbReference type="EMBL" id="CAD5207314.1"/>
    </source>
</evidence>
<evidence type="ECO:0000256" key="2">
    <source>
        <dbReference type="SAM" id="SignalP"/>
    </source>
</evidence>
<proteinExistence type="predicted"/>
<keyword evidence="4" id="KW-1185">Reference proteome</keyword>
<comment type="caution">
    <text evidence="3">The sequence shown here is derived from an EMBL/GenBank/DDBJ whole genome shotgun (WGS) entry which is preliminary data.</text>
</comment>
<organism evidence="3 4">
    <name type="scientific">Bursaphelenchus okinawaensis</name>
    <dbReference type="NCBI Taxonomy" id="465554"/>
    <lineage>
        <taxon>Eukaryota</taxon>
        <taxon>Metazoa</taxon>
        <taxon>Ecdysozoa</taxon>
        <taxon>Nematoda</taxon>
        <taxon>Chromadorea</taxon>
        <taxon>Rhabditida</taxon>
        <taxon>Tylenchina</taxon>
        <taxon>Tylenchomorpha</taxon>
        <taxon>Aphelenchoidea</taxon>
        <taxon>Aphelenchoididae</taxon>
        <taxon>Bursaphelenchus</taxon>
    </lineage>
</organism>
<keyword evidence="1" id="KW-1133">Transmembrane helix</keyword>
<evidence type="ECO:0000256" key="1">
    <source>
        <dbReference type="SAM" id="Phobius"/>
    </source>
</evidence>
<feature type="signal peptide" evidence="2">
    <location>
        <begin position="1"/>
        <end position="19"/>
    </location>
</feature>
<accession>A0A811JW13</accession>